<dbReference type="SMART" id="SM01321">
    <property type="entry name" value="Y1_Tnp"/>
    <property type="match status" value="1"/>
</dbReference>
<organism evidence="2 3">
    <name type="scientific">Candidatus Mesenet longicola</name>
    <dbReference type="NCBI Taxonomy" id="1892558"/>
    <lineage>
        <taxon>Bacteria</taxon>
        <taxon>Pseudomonadati</taxon>
        <taxon>Pseudomonadota</taxon>
        <taxon>Alphaproteobacteria</taxon>
        <taxon>Rickettsiales</taxon>
        <taxon>Anaplasmataceae</taxon>
        <taxon>Candidatus Mesenet</taxon>
    </lineage>
</organism>
<feature type="domain" description="Transposase IS200-like" evidence="1">
    <location>
        <begin position="10"/>
        <end position="129"/>
    </location>
</feature>
<evidence type="ECO:0000313" key="2">
    <source>
        <dbReference type="EMBL" id="GHM59979.1"/>
    </source>
</evidence>
<dbReference type="PANTHER" id="PTHR33360:SF2">
    <property type="entry name" value="TRANSPOSASE FOR INSERTION SEQUENCE ELEMENT IS200"/>
    <property type="match status" value="1"/>
</dbReference>
<dbReference type="Proteomes" id="UP000637906">
    <property type="component" value="Unassembled WGS sequence"/>
</dbReference>
<keyword evidence="3" id="KW-1185">Reference proteome</keyword>
<comment type="caution">
    <text evidence="2">The sequence shown here is derived from an EMBL/GenBank/DDBJ whole genome shotgun (WGS) entry which is preliminary data.</text>
</comment>
<dbReference type="AlphaFoldDB" id="A0A8J3HQ34"/>
<protein>
    <submittedName>
        <fullName evidence="2">IS200/IS605 family transposase</fullName>
    </submittedName>
</protein>
<accession>A0A8J3HQ34</accession>
<dbReference type="NCBIfam" id="NF033573">
    <property type="entry name" value="transpos_IS200"/>
    <property type="match status" value="1"/>
</dbReference>
<name>A0A8J3HQ34_9RICK</name>
<dbReference type="GO" id="GO:0006313">
    <property type="term" value="P:DNA transposition"/>
    <property type="evidence" value="ECO:0007669"/>
    <property type="project" value="InterPro"/>
</dbReference>
<dbReference type="GO" id="GO:0004803">
    <property type="term" value="F:transposase activity"/>
    <property type="evidence" value="ECO:0007669"/>
    <property type="project" value="InterPro"/>
</dbReference>
<evidence type="ECO:0000313" key="3">
    <source>
        <dbReference type="Proteomes" id="UP000637906"/>
    </source>
</evidence>
<evidence type="ECO:0000259" key="1">
    <source>
        <dbReference type="SMART" id="SM01321"/>
    </source>
</evidence>
<dbReference type="InterPro" id="IPR036515">
    <property type="entry name" value="Transposase_17_sf"/>
</dbReference>
<sequence>MDYKHSSHSTFDLKYHVVFCTKYRYRILTGEIAVRTREIIRETCVTNYVDIVSGNITPDHLHMLISMPPSIALSKLIQYIKGKSSRKLFQEFEQLKKRYWGQHLWARGYFAVTVGNVNSTDVQKYIEEQGVHHKHNNFNISEF</sequence>
<dbReference type="InterPro" id="IPR002686">
    <property type="entry name" value="Transposase_17"/>
</dbReference>
<dbReference type="PANTHER" id="PTHR33360">
    <property type="entry name" value="TRANSPOSASE FOR INSERTION SEQUENCE ELEMENT IS200"/>
    <property type="match status" value="1"/>
</dbReference>
<dbReference type="GO" id="GO:0003677">
    <property type="term" value="F:DNA binding"/>
    <property type="evidence" value="ECO:0007669"/>
    <property type="project" value="InterPro"/>
</dbReference>
<dbReference type="Gene3D" id="3.30.70.1290">
    <property type="entry name" value="Transposase IS200-like"/>
    <property type="match status" value="1"/>
</dbReference>
<gene>
    <name evidence="2" type="ORF">sL5_09720</name>
</gene>
<dbReference type="SUPFAM" id="SSF143422">
    <property type="entry name" value="Transposase IS200-like"/>
    <property type="match status" value="1"/>
</dbReference>
<dbReference type="EMBL" id="BNGU01000053">
    <property type="protein sequence ID" value="GHM59979.1"/>
    <property type="molecule type" value="Genomic_DNA"/>
</dbReference>
<proteinExistence type="predicted"/>
<dbReference type="Pfam" id="PF01797">
    <property type="entry name" value="Y1_Tnp"/>
    <property type="match status" value="1"/>
</dbReference>
<reference evidence="2 3" key="1">
    <citation type="journal article" date="2021" name="Microb. Ecol.">
        <title>Candidatus Mesenet longicola: Novel Endosymbionts of Brontispa longissima that Induce Cytoplasmic Incompatibility.</title>
        <authorList>
            <person name="Takano S."/>
            <person name="Gotoh Y."/>
            <person name="Hayashi T."/>
        </authorList>
    </citation>
    <scope>NUCLEOTIDE SEQUENCE [LARGE SCALE GENOMIC DNA]</scope>
    <source>
        <strain evidence="2">L5</strain>
    </source>
</reference>